<sequence>MRDRLRSPPQHSANRFGGGINRVQSPWRAQTIPYASIVIASLLPVILLADVMPVLPPLGFMMLIAWRIMRPGFLPLWVGVPLGAVDDLVSGQPFGSAILLWSVAMIVLELIESRFPWRGFWQDWFTAGLALVIYIIVAMVVSGATLTLPMLSAALPQVVMAVLLYPLLARLIARLDLFRLARARRVG</sequence>
<accession>A0A9X1F4F0</accession>
<name>A0A9X1F4F0_9SPHN</name>
<feature type="transmembrane region" description="Helical" evidence="1">
    <location>
        <begin position="32"/>
        <end position="52"/>
    </location>
</feature>
<feature type="transmembrane region" description="Helical" evidence="1">
    <location>
        <begin position="124"/>
        <end position="148"/>
    </location>
</feature>
<keyword evidence="1" id="KW-1133">Transmembrane helix</keyword>
<dbReference type="RefSeq" id="WP_218405110.1">
    <property type="nucleotide sequence ID" value="NZ_JAGSPC010000001.1"/>
</dbReference>
<protein>
    <submittedName>
        <fullName evidence="2">Rod shape-determining protein MreD</fullName>
    </submittedName>
</protein>
<dbReference type="AlphaFoldDB" id="A0A9X1F4F0"/>
<evidence type="ECO:0000313" key="3">
    <source>
        <dbReference type="Proteomes" id="UP001138681"/>
    </source>
</evidence>
<keyword evidence="3" id="KW-1185">Reference proteome</keyword>
<gene>
    <name evidence="2" type="ORF">KCG46_10185</name>
</gene>
<keyword evidence="1" id="KW-0812">Transmembrane</keyword>
<dbReference type="Proteomes" id="UP001138681">
    <property type="component" value="Unassembled WGS sequence"/>
</dbReference>
<reference evidence="2" key="1">
    <citation type="submission" date="2021-04" db="EMBL/GenBank/DDBJ databases">
        <authorList>
            <person name="Pira H."/>
            <person name="Risdian C."/>
            <person name="Wink J."/>
        </authorList>
    </citation>
    <scope>NUCLEOTIDE SEQUENCE</scope>
    <source>
        <strain evidence="2">WH158</strain>
    </source>
</reference>
<dbReference type="EMBL" id="JAGSPC010000001">
    <property type="protein sequence ID" value="MBV7259934.1"/>
    <property type="molecule type" value="Genomic_DNA"/>
</dbReference>
<evidence type="ECO:0000313" key="2">
    <source>
        <dbReference type="EMBL" id="MBV7259934.1"/>
    </source>
</evidence>
<feature type="transmembrane region" description="Helical" evidence="1">
    <location>
        <begin position="94"/>
        <end position="112"/>
    </location>
</feature>
<evidence type="ECO:0000256" key="1">
    <source>
        <dbReference type="SAM" id="Phobius"/>
    </source>
</evidence>
<feature type="transmembrane region" description="Helical" evidence="1">
    <location>
        <begin position="154"/>
        <end position="173"/>
    </location>
</feature>
<comment type="caution">
    <text evidence="2">The sequence shown here is derived from an EMBL/GenBank/DDBJ whole genome shotgun (WGS) entry which is preliminary data.</text>
</comment>
<organism evidence="2 3">
    <name type="scientific">Erythrobacter crassostreae</name>
    <dbReference type="NCBI Taxonomy" id="2828328"/>
    <lineage>
        <taxon>Bacteria</taxon>
        <taxon>Pseudomonadati</taxon>
        <taxon>Pseudomonadota</taxon>
        <taxon>Alphaproteobacteria</taxon>
        <taxon>Sphingomonadales</taxon>
        <taxon>Erythrobacteraceae</taxon>
        <taxon>Erythrobacter/Porphyrobacter group</taxon>
        <taxon>Erythrobacter</taxon>
    </lineage>
</organism>
<proteinExistence type="predicted"/>
<keyword evidence="1" id="KW-0472">Membrane</keyword>